<organism evidence="1 2">
    <name type="scientific">Imperialibacter roseus</name>
    <dbReference type="NCBI Taxonomy" id="1324217"/>
    <lineage>
        <taxon>Bacteria</taxon>
        <taxon>Pseudomonadati</taxon>
        <taxon>Bacteroidota</taxon>
        <taxon>Cytophagia</taxon>
        <taxon>Cytophagales</taxon>
        <taxon>Flammeovirgaceae</taxon>
        <taxon>Imperialibacter</taxon>
    </lineage>
</organism>
<gene>
    <name evidence="1" type="ORF">RT717_27630</name>
</gene>
<evidence type="ECO:0000313" key="2">
    <source>
        <dbReference type="Proteomes" id="UP001302349"/>
    </source>
</evidence>
<dbReference type="EMBL" id="CP136051">
    <property type="protein sequence ID" value="WOK06843.1"/>
    <property type="molecule type" value="Genomic_DNA"/>
</dbReference>
<dbReference type="PANTHER" id="PTHR41913:SF1">
    <property type="entry name" value="DUF1684 DOMAIN-CONTAINING PROTEIN"/>
    <property type="match status" value="1"/>
</dbReference>
<name>A0ABZ0IP78_9BACT</name>
<keyword evidence="2" id="KW-1185">Reference proteome</keyword>
<accession>A0ABZ0IP78</accession>
<dbReference type="PANTHER" id="PTHR41913">
    <property type="entry name" value="DUF1684 DOMAIN-CONTAINING PROTEIN"/>
    <property type="match status" value="1"/>
</dbReference>
<dbReference type="Proteomes" id="UP001302349">
    <property type="component" value="Chromosome"/>
</dbReference>
<dbReference type="RefSeq" id="WP_317489542.1">
    <property type="nucleotide sequence ID" value="NZ_CP136051.1"/>
</dbReference>
<protein>
    <submittedName>
        <fullName evidence="1">DUF1684 domain-containing protein</fullName>
    </submittedName>
</protein>
<dbReference type="Pfam" id="PF07920">
    <property type="entry name" value="DUF1684"/>
    <property type="match status" value="1"/>
</dbReference>
<proteinExistence type="predicted"/>
<sequence length="200" mass="22320">MKGSKLIISILAVAVGVVIFLANSGEESPEEYIASIEKERKEKNEFMRSSSDSPFRGKEFTELKYFPADPSYKVMANVNQLEAKELVTLGTSDGKTQQYQKFAFVEFEIQGQRKKLTLLRQAGPGMQNVTFLAFADATSGESTYGGGRYLDVSVKNARQIVLDFNLAYNPYCEYNSSYSCPLPLKENVLDIAIEAGEKNY</sequence>
<evidence type="ECO:0000313" key="1">
    <source>
        <dbReference type="EMBL" id="WOK06843.1"/>
    </source>
</evidence>
<reference evidence="1 2" key="1">
    <citation type="journal article" date="2023" name="Microbiol. Resour. Announc.">
        <title>Complete Genome Sequence of Imperialibacter roseus strain P4T.</title>
        <authorList>
            <person name="Tizabi D.R."/>
            <person name="Bachvaroff T."/>
            <person name="Hill R.T."/>
        </authorList>
    </citation>
    <scope>NUCLEOTIDE SEQUENCE [LARGE SCALE GENOMIC DNA]</scope>
    <source>
        <strain evidence="1 2">P4T</strain>
    </source>
</reference>
<dbReference type="InterPro" id="IPR012467">
    <property type="entry name" value="DUF1684"/>
</dbReference>